<protein>
    <submittedName>
        <fullName evidence="1">Uncharacterized protein</fullName>
    </submittedName>
</protein>
<reference evidence="1 2" key="1">
    <citation type="journal article" date="2014" name="Nature">
        <title>An environmental bacterial taxon with a large and distinct metabolic repertoire.</title>
        <authorList>
            <person name="Wilson M.C."/>
            <person name="Mori T."/>
            <person name="Ruckert C."/>
            <person name="Uria A.R."/>
            <person name="Helf M.J."/>
            <person name="Takada K."/>
            <person name="Gernert C."/>
            <person name="Steffens U.A."/>
            <person name="Heycke N."/>
            <person name="Schmitt S."/>
            <person name="Rinke C."/>
            <person name="Helfrich E.J."/>
            <person name="Brachmann A.O."/>
            <person name="Gurgui C."/>
            <person name="Wakimoto T."/>
            <person name="Kracht M."/>
            <person name="Crusemann M."/>
            <person name="Hentschel U."/>
            <person name="Abe I."/>
            <person name="Matsunaga S."/>
            <person name="Kalinowski J."/>
            <person name="Takeyama H."/>
            <person name="Piel J."/>
        </authorList>
    </citation>
    <scope>NUCLEOTIDE SEQUENCE [LARGE SCALE GENOMIC DNA]</scope>
    <source>
        <strain evidence="2">TSY2</strain>
    </source>
</reference>
<evidence type="ECO:0000313" key="2">
    <source>
        <dbReference type="Proteomes" id="UP000019140"/>
    </source>
</evidence>
<dbReference type="AlphaFoldDB" id="W4M1D9"/>
<sequence>MARIDRSDKPDVQVRQVLDVLTAYEQAHPKVQIEGYRHSPVSIRLRIIDSDFQGVDRLDREPEIWKLLNQLPEEVFVNITMLLLLTPEEAAYSLASQEFEHPIPSPL</sequence>
<keyword evidence="2" id="KW-1185">Reference proteome</keyword>
<evidence type="ECO:0000313" key="1">
    <source>
        <dbReference type="EMBL" id="ETX04159.1"/>
    </source>
</evidence>
<accession>W4M1D9</accession>
<comment type="caution">
    <text evidence="1">The sequence shown here is derived from an EMBL/GenBank/DDBJ whole genome shotgun (WGS) entry which is preliminary data.</text>
</comment>
<dbReference type="Proteomes" id="UP000019140">
    <property type="component" value="Unassembled WGS sequence"/>
</dbReference>
<dbReference type="EMBL" id="AZHX01001289">
    <property type="protein sequence ID" value="ETX04159.1"/>
    <property type="molecule type" value="Genomic_DNA"/>
</dbReference>
<name>W4M1D9_9BACT</name>
<gene>
    <name evidence="1" type="ORF">ETSY2_30425</name>
</gene>
<dbReference type="HOGENOM" id="CLU_175596_0_0_7"/>
<proteinExistence type="predicted"/>
<organism evidence="1 2">
    <name type="scientific">Candidatus Entotheonella gemina</name>
    <dbReference type="NCBI Taxonomy" id="1429439"/>
    <lineage>
        <taxon>Bacteria</taxon>
        <taxon>Pseudomonadati</taxon>
        <taxon>Nitrospinota/Tectimicrobiota group</taxon>
        <taxon>Candidatus Tectimicrobiota</taxon>
        <taxon>Candidatus Entotheonellia</taxon>
        <taxon>Candidatus Entotheonellales</taxon>
        <taxon>Candidatus Entotheonellaceae</taxon>
        <taxon>Candidatus Entotheonella</taxon>
    </lineage>
</organism>